<feature type="domain" description="Aminotransferase-like plant mobile" evidence="1">
    <location>
        <begin position="6"/>
        <end position="149"/>
    </location>
</feature>
<organism evidence="2 3">
    <name type="scientific">Gossypium arboreum</name>
    <name type="common">Tree cotton</name>
    <name type="synonym">Gossypium nanking</name>
    <dbReference type="NCBI Taxonomy" id="29729"/>
    <lineage>
        <taxon>Eukaryota</taxon>
        <taxon>Viridiplantae</taxon>
        <taxon>Streptophyta</taxon>
        <taxon>Embryophyta</taxon>
        <taxon>Tracheophyta</taxon>
        <taxon>Spermatophyta</taxon>
        <taxon>Magnoliopsida</taxon>
        <taxon>eudicotyledons</taxon>
        <taxon>Gunneridae</taxon>
        <taxon>Pentapetalae</taxon>
        <taxon>rosids</taxon>
        <taxon>malvids</taxon>
        <taxon>Malvales</taxon>
        <taxon>Malvaceae</taxon>
        <taxon>Malvoideae</taxon>
        <taxon>Gossypium</taxon>
    </lineage>
</organism>
<protein>
    <recommendedName>
        <fullName evidence="1">Aminotransferase-like plant mobile domain-containing protein</fullName>
    </recommendedName>
</protein>
<evidence type="ECO:0000313" key="2">
    <source>
        <dbReference type="EMBL" id="KAK5825294.1"/>
    </source>
</evidence>
<comment type="caution">
    <text evidence="2">The sequence shown here is derived from an EMBL/GenBank/DDBJ whole genome shotgun (WGS) entry which is preliminary data.</text>
</comment>
<dbReference type="EMBL" id="JARKNE010000006">
    <property type="protein sequence ID" value="KAK5825294.1"/>
    <property type="molecule type" value="Genomic_DNA"/>
</dbReference>
<proteinExistence type="predicted"/>
<name>A0ABR0PM20_GOSAR</name>
<sequence length="161" mass="19368">MAWLRRNFGELDKDSTKVKREQHDWAYFLMFGWKSYGDPTISECILSKLLVNPKIWHVKVSLVMYATMEMHELNRVLPQFGFRQSILVAPYDLDDLHSIDLWGRSNENWIRFHAEYINIWNNRCKLLPHREAIIALELACYSEYMPWFRLLGKPYLLSKER</sequence>
<dbReference type="Pfam" id="PF10536">
    <property type="entry name" value="PMD"/>
    <property type="match status" value="1"/>
</dbReference>
<accession>A0ABR0PM20</accession>
<keyword evidence="3" id="KW-1185">Reference proteome</keyword>
<evidence type="ECO:0000313" key="3">
    <source>
        <dbReference type="Proteomes" id="UP001358586"/>
    </source>
</evidence>
<dbReference type="InterPro" id="IPR019557">
    <property type="entry name" value="AminoTfrase-like_pln_mobile"/>
</dbReference>
<gene>
    <name evidence="2" type="ORF">PVK06_020109</name>
</gene>
<dbReference type="Proteomes" id="UP001358586">
    <property type="component" value="Chromosome 6"/>
</dbReference>
<reference evidence="2 3" key="1">
    <citation type="submission" date="2023-03" db="EMBL/GenBank/DDBJ databases">
        <title>WGS of Gossypium arboreum.</title>
        <authorList>
            <person name="Yu D."/>
        </authorList>
    </citation>
    <scope>NUCLEOTIDE SEQUENCE [LARGE SCALE GENOMIC DNA]</scope>
    <source>
        <tissue evidence="2">Leaf</tissue>
    </source>
</reference>
<evidence type="ECO:0000259" key="1">
    <source>
        <dbReference type="Pfam" id="PF10536"/>
    </source>
</evidence>